<keyword evidence="2" id="KW-0472">Membrane</keyword>
<proteinExistence type="predicted"/>
<dbReference type="Gramene" id="evm.model.06.1751">
    <property type="protein sequence ID" value="cds.evm.model.06.1751"/>
    <property type="gene ID" value="evm.TU.06.1751"/>
</dbReference>
<feature type="region of interest" description="Disordered" evidence="1">
    <location>
        <begin position="401"/>
        <end position="429"/>
    </location>
</feature>
<evidence type="ECO:0000256" key="1">
    <source>
        <dbReference type="SAM" id="MobiDB-lite"/>
    </source>
</evidence>
<keyword evidence="2" id="KW-1133">Transmembrane helix</keyword>
<name>A0A803PVV7_CANSA</name>
<dbReference type="Proteomes" id="UP000596661">
    <property type="component" value="Chromosome 6"/>
</dbReference>
<sequence length="541" mass="59545">MGAGRDIPFLGHGPCAMMMPAFYDAGCEIRVFDWVGLVASGGSLVSPSLLVGSDFRVALGLGLDKVIFGCLQYLEYFPWSGFLILLAVLVGLLFLLAGVFKIVVMSLMYIDSLEFDFWWLRGYAPFKGFTMKSCCLDKLLDKKKGLELYLEILEQPSALLWTTEGLIFLVIFQRLKLTLMKSSPLRRVTARGRPWRPIDGVGGRSSSAMRWQGKREVVSGLSGSGRRKNGAKLQFGVVGSGPEGPVDFVQAAQNQTVPMVAVIQPEPNQVLRSLSRWVPTMHAMHSHVKNHVSHPNEPQSLKSLPFEVAAFNLRMQVPSESCLPPCFNETGTLINVLVMLGKLPLKCVPFYLVGGSIVFAAIDAVRPVWLWGDPHLREATQAETHRTTPIKTCTVPTLHWPDPRTTYTRQDHRTPNPIGPQNNIHETRPSDPIDPSIGPIGPWLLKSSFGGPSDPIGPMLLKTIFGTIGPHRSEASNPSELLLPQVKNCPIVDPANVESDASGVRSEWLLWVSSESSRSEVASSRSEVGVASWWEVGSRLF</sequence>
<reference evidence="3" key="1">
    <citation type="submission" date="2018-11" db="EMBL/GenBank/DDBJ databases">
        <authorList>
            <person name="Grassa J C."/>
        </authorList>
    </citation>
    <scope>NUCLEOTIDE SEQUENCE [LARGE SCALE GENOMIC DNA]</scope>
</reference>
<keyword evidence="2" id="KW-0812">Transmembrane</keyword>
<dbReference type="AlphaFoldDB" id="A0A803PVV7"/>
<keyword evidence="4" id="KW-1185">Reference proteome</keyword>
<reference evidence="3" key="2">
    <citation type="submission" date="2021-03" db="UniProtKB">
        <authorList>
            <consortium name="EnsemblPlants"/>
        </authorList>
    </citation>
    <scope>IDENTIFICATION</scope>
</reference>
<accession>A0A803PVV7</accession>
<evidence type="ECO:0000256" key="2">
    <source>
        <dbReference type="SAM" id="Phobius"/>
    </source>
</evidence>
<dbReference type="EnsemblPlants" id="evm.model.06.1751">
    <property type="protein sequence ID" value="cds.evm.model.06.1751"/>
    <property type="gene ID" value="evm.TU.06.1751"/>
</dbReference>
<feature type="transmembrane region" description="Helical" evidence="2">
    <location>
        <begin position="82"/>
        <end position="110"/>
    </location>
</feature>
<evidence type="ECO:0000313" key="3">
    <source>
        <dbReference type="EnsemblPlants" id="cds.evm.model.06.1751"/>
    </source>
</evidence>
<protein>
    <submittedName>
        <fullName evidence="3">Uncharacterized protein</fullName>
    </submittedName>
</protein>
<organism evidence="3 4">
    <name type="scientific">Cannabis sativa</name>
    <name type="common">Hemp</name>
    <name type="synonym">Marijuana</name>
    <dbReference type="NCBI Taxonomy" id="3483"/>
    <lineage>
        <taxon>Eukaryota</taxon>
        <taxon>Viridiplantae</taxon>
        <taxon>Streptophyta</taxon>
        <taxon>Embryophyta</taxon>
        <taxon>Tracheophyta</taxon>
        <taxon>Spermatophyta</taxon>
        <taxon>Magnoliopsida</taxon>
        <taxon>eudicotyledons</taxon>
        <taxon>Gunneridae</taxon>
        <taxon>Pentapetalae</taxon>
        <taxon>rosids</taxon>
        <taxon>fabids</taxon>
        <taxon>Rosales</taxon>
        <taxon>Cannabaceae</taxon>
        <taxon>Cannabis</taxon>
    </lineage>
</organism>
<evidence type="ECO:0000313" key="4">
    <source>
        <dbReference type="Proteomes" id="UP000596661"/>
    </source>
</evidence>
<dbReference type="EMBL" id="UZAU01000618">
    <property type="status" value="NOT_ANNOTATED_CDS"/>
    <property type="molecule type" value="Genomic_DNA"/>
</dbReference>